<accession>A0A5B7E6X2</accession>
<evidence type="ECO:0000256" key="2">
    <source>
        <dbReference type="SAM" id="SignalP"/>
    </source>
</evidence>
<evidence type="ECO:0008006" key="5">
    <source>
        <dbReference type="Google" id="ProtNLM"/>
    </source>
</evidence>
<sequence length="116" mass="12194">MSTLISLLCCLAYTLAHTDQSWVAAVATRRAAATPTPSQCPLSEVDTPSSSPPPPPLHPQPPFGATTLPVAPKVSRVPCRSPTATTTSTLLLLLLLLLARKEEVEVALLHNSTTTS</sequence>
<dbReference type="Proteomes" id="UP000324222">
    <property type="component" value="Unassembled WGS sequence"/>
</dbReference>
<name>A0A5B7E6X2_PORTR</name>
<feature type="compositionally biased region" description="Pro residues" evidence="1">
    <location>
        <begin position="50"/>
        <end position="62"/>
    </location>
</feature>
<dbReference type="EMBL" id="VSRR010001993">
    <property type="protein sequence ID" value="MPC28956.1"/>
    <property type="molecule type" value="Genomic_DNA"/>
</dbReference>
<dbReference type="AlphaFoldDB" id="A0A5B7E6X2"/>
<reference evidence="3 4" key="1">
    <citation type="submission" date="2019-05" db="EMBL/GenBank/DDBJ databases">
        <title>Another draft genome of Portunus trituberculatus and its Hox gene families provides insights of decapod evolution.</title>
        <authorList>
            <person name="Jeong J.-H."/>
            <person name="Song I."/>
            <person name="Kim S."/>
            <person name="Choi T."/>
            <person name="Kim D."/>
            <person name="Ryu S."/>
            <person name="Kim W."/>
        </authorList>
    </citation>
    <scope>NUCLEOTIDE SEQUENCE [LARGE SCALE GENOMIC DNA]</scope>
    <source>
        <tissue evidence="3">Muscle</tissue>
    </source>
</reference>
<keyword evidence="2" id="KW-0732">Signal</keyword>
<organism evidence="3 4">
    <name type="scientific">Portunus trituberculatus</name>
    <name type="common">Swimming crab</name>
    <name type="synonym">Neptunus trituberculatus</name>
    <dbReference type="NCBI Taxonomy" id="210409"/>
    <lineage>
        <taxon>Eukaryota</taxon>
        <taxon>Metazoa</taxon>
        <taxon>Ecdysozoa</taxon>
        <taxon>Arthropoda</taxon>
        <taxon>Crustacea</taxon>
        <taxon>Multicrustacea</taxon>
        <taxon>Malacostraca</taxon>
        <taxon>Eumalacostraca</taxon>
        <taxon>Eucarida</taxon>
        <taxon>Decapoda</taxon>
        <taxon>Pleocyemata</taxon>
        <taxon>Brachyura</taxon>
        <taxon>Eubrachyura</taxon>
        <taxon>Portunoidea</taxon>
        <taxon>Portunidae</taxon>
        <taxon>Portuninae</taxon>
        <taxon>Portunus</taxon>
    </lineage>
</organism>
<comment type="caution">
    <text evidence="3">The sequence shown here is derived from an EMBL/GenBank/DDBJ whole genome shotgun (WGS) entry which is preliminary data.</text>
</comment>
<feature type="signal peptide" evidence="2">
    <location>
        <begin position="1"/>
        <end position="16"/>
    </location>
</feature>
<keyword evidence="4" id="KW-1185">Reference proteome</keyword>
<feature type="chain" id="PRO_5022982905" description="Secreted protein" evidence="2">
    <location>
        <begin position="17"/>
        <end position="116"/>
    </location>
</feature>
<feature type="region of interest" description="Disordered" evidence="1">
    <location>
        <begin position="34"/>
        <end position="67"/>
    </location>
</feature>
<protein>
    <recommendedName>
        <fullName evidence="5">Secreted protein</fullName>
    </recommendedName>
</protein>
<evidence type="ECO:0000256" key="1">
    <source>
        <dbReference type="SAM" id="MobiDB-lite"/>
    </source>
</evidence>
<gene>
    <name evidence="3" type="ORF">E2C01_022172</name>
</gene>
<evidence type="ECO:0000313" key="3">
    <source>
        <dbReference type="EMBL" id="MPC28956.1"/>
    </source>
</evidence>
<proteinExistence type="predicted"/>
<evidence type="ECO:0000313" key="4">
    <source>
        <dbReference type="Proteomes" id="UP000324222"/>
    </source>
</evidence>